<feature type="compositionally biased region" description="Pro residues" evidence="1">
    <location>
        <begin position="163"/>
        <end position="177"/>
    </location>
</feature>
<feature type="transmembrane region" description="Helical" evidence="2">
    <location>
        <begin position="271"/>
        <end position="291"/>
    </location>
</feature>
<feature type="region of interest" description="Disordered" evidence="1">
    <location>
        <begin position="91"/>
        <end position="138"/>
    </location>
</feature>
<feature type="compositionally biased region" description="Pro residues" evidence="1">
    <location>
        <begin position="126"/>
        <end position="138"/>
    </location>
</feature>
<keyword evidence="2" id="KW-0812">Transmembrane</keyword>
<dbReference type="AlphaFoldDB" id="A0A1F5JI48"/>
<evidence type="ECO:0000313" key="3">
    <source>
        <dbReference type="EMBL" id="OGE28337.1"/>
    </source>
</evidence>
<protein>
    <submittedName>
        <fullName evidence="3">Uncharacterized protein</fullName>
    </submittedName>
</protein>
<comment type="caution">
    <text evidence="3">The sequence shown here is derived from an EMBL/GenBank/DDBJ whole genome shotgun (WGS) entry which is preliminary data.</text>
</comment>
<name>A0A1F5JI48_9BACT</name>
<dbReference type="Proteomes" id="UP000177555">
    <property type="component" value="Unassembled WGS sequence"/>
</dbReference>
<feature type="region of interest" description="Disordered" evidence="1">
    <location>
        <begin position="156"/>
        <end position="186"/>
    </location>
</feature>
<reference evidence="3 4" key="1">
    <citation type="journal article" date="2016" name="Nat. Commun.">
        <title>Thousands of microbial genomes shed light on interconnected biogeochemical processes in an aquifer system.</title>
        <authorList>
            <person name="Anantharaman K."/>
            <person name="Brown C.T."/>
            <person name="Hug L.A."/>
            <person name="Sharon I."/>
            <person name="Castelle C.J."/>
            <person name="Probst A.J."/>
            <person name="Thomas B.C."/>
            <person name="Singh A."/>
            <person name="Wilkins M.J."/>
            <person name="Karaoz U."/>
            <person name="Brodie E.L."/>
            <person name="Williams K.H."/>
            <person name="Hubbard S.S."/>
            <person name="Banfield J.F."/>
        </authorList>
    </citation>
    <scope>NUCLEOTIDE SEQUENCE [LARGE SCALE GENOMIC DNA]</scope>
</reference>
<keyword evidence="2" id="KW-0472">Membrane</keyword>
<gene>
    <name evidence="3" type="ORF">A2867_04990</name>
</gene>
<evidence type="ECO:0000256" key="2">
    <source>
        <dbReference type="SAM" id="Phobius"/>
    </source>
</evidence>
<keyword evidence="2" id="KW-1133">Transmembrane helix</keyword>
<dbReference type="EMBL" id="MFCP01000020">
    <property type="protein sequence ID" value="OGE28337.1"/>
    <property type="molecule type" value="Genomic_DNA"/>
</dbReference>
<accession>A0A1F5JI48</accession>
<evidence type="ECO:0000256" key="1">
    <source>
        <dbReference type="SAM" id="MobiDB-lite"/>
    </source>
</evidence>
<feature type="compositionally biased region" description="Low complexity" evidence="1">
    <location>
        <begin position="91"/>
        <end position="111"/>
    </location>
</feature>
<evidence type="ECO:0000313" key="4">
    <source>
        <dbReference type="Proteomes" id="UP000177555"/>
    </source>
</evidence>
<sequence length="676" mass="72675">MALTVKQFLAQALLWKAWYKKATFFKHPDYNGGQLYNYEGIGKYDIFQWARKEFPFYNKYSTNEELTQRFAADFNSGNSLLLKEINAGATTQLQPPSTEPSPTQTASETPAIQEPVTKSGEANLPTTPPRPPTIRPIPQTIPPDQIIVAEPTVEPPAEAVAPPTEPAPNTMPTPTPSSPQISTPSFQPPRLNFPSFKMPNAAKDLGSSVGRFIKTNAGRIGRGIAGPGLSGAYNLLGKTGLGAMHHGGNFLNRLSDHRARLSASSASKKRLIWLAAGAFFLLVIFGAIGGIPGTTPTGETAPLPPISNNLTGCKFTRSGNSQPVKSSILLDWIIKAAASAGIPPQVLASVAMHENPDFTANADNNHDAIKSNQFCNRAPIFCEKNGQVLHRIDGKDDPCTPEEIANGARNAQAVGLMQIIDVYNPGKDLCSITESLSIAAAKLKADGLTAQPTQDQINKVINAYYNSCTYGSYSYCNEVWQDLQNCQATSGTTPSDPGPIGFSLSCPVGSNPSIICGTAANPVSGCGHGVAPKYPTRCNPYFYACDTSSTKYADGTYERYSPALYYAIDVAGVSEVKLPYINGNEPTTWTRAESQPIKIGQNAEWGYRVNFTANTSQDKKLYLDLTHLSAGLNNSSSLRSGETVGTVFADIGHLHFGLSVDGRWVEPIQEARMCAQ</sequence>
<organism evidence="3 4">
    <name type="scientific">Candidatus Daviesbacteria bacterium RIFCSPHIGHO2_01_FULL_40_11</name>
    <dbReference type="NCBI Taxonomy" id="1797762"/>
    <lineage>
        <taxon>Bacteria</taxon>
        <taxon>Candidatus Daviesiibacteriota</taxon>
    </lineage>
</organism>
<proteinExistence type="predicted"/>